<reference evidence="16" key="1">
    <citation type="submission" date="2009-12" db="EMBL/GenBank/DDBJ databases">
        <title>Complete sequence of Treponema azotonutricium strain ZAS-9.</title>
        <authorList>
            <person name="Tetu S.G."/>
            <person name="Matson E."/>
            <person name="Ren Q."/>
            <person name="Seshadri R."/>
            <person name="Elbourne L."/>
            <person name="Hassan K.A."/>
            <person name="Durkin A."/>
            <person name="Radune D."/>
            <person name="Mohamoud Y."/>
            <person name="Shay R."/>
            <person name="Jin S."/>
            <person name="Zhang X."/>
            <person name="Lucey K."/>
            <person name="Ballor N.R."/>
            <person name="Ottesen E."/>
            <person name="Rosenthal R."/>
            <person name="Allen A."/>
            <person name="Leadbetter J.R."/>
            <person name="Paulsen I.T."/>
        </authorList>
    </citation>
    <scope>NUCLEOTIDE SEQUENCE [LARGE SCALE GENOMIC DNA]</scope>
    <source>
        <strain evidence="16">ATCC BAA-888 / DSM 13862 / ZAS-9</strain>
    </source>
</reference>
<evidence type="ECO:0000256" key="4">
    <source>
        <dbReference type="ARBA" id="ARBA00022806"/>
    </source>
</evidence>
<dbReference type="GO" id="GO:0005829">
    <property type="term" value="C:cytosol"/>
    <property type="evidence" value="ECO:0007669"/>
    <property type="project" value="TreeGrafter"/>
</dbReference>
<evidence type="ECO:0000259" key="13">
    <source>
        <dbReference type="PROSITE" id="PS51198"/>
    </source>
</evidence>
<dbReference type="Gene3D" id="1.10.486.10">
    <property type="entry name" value="PCRA, domain 4"/>
    <property type="match status" value="1"/>
</dbReference>
<dbReference type="InParanoid" id="F5YEX2"/>
<dbReference type="Pfam" id="PF00580">
    <property type="entry name" value="UvrD-helicase"/>
    <property type="match status" value="1"/>
</dbReference>
<reference evidence="15 16" key="2">
    <citation type="journal article" date="2011" name="ISME J.">
        <title>RNA-seq reveals cooperative metabolic interactions between two termite-gut spirochete species in co-culture.</title>
        <authorList>
            <person name="Rosenthal A.Z."/>
            <person name="Matson E.G."/>
            <person name="Eldar A."/>
            <person name="Leadbetter J.R."/>
        </authorList>
    </citation>
    <scope>NUCLEOTIDE SEQUENCE [LARGE SCALE GENOMIC DNA]</scope>
    <source>
        <strain evidence="16">ATCC BAA-888 / DSM 13862 / ZAS-9</strain>
    </source>
</reference>
<comment type="similarity">
    <text evidence="1">Belongs to the helicase family. UvrD subfamily.</text>
</comment>
<evidence type="ECO:0000256" key="12">
    <source>
        <dbReference type="PROSITE-ProRule" id="PRU00560"/>
    </source>
</evidence>
<dbReference type="CDD" id="cd18807">
    <property type="entry name" value="SF1_C_UvrD"/>
    <property type="match status" value="1"/>
</dbReference>
<evidence type="ECO:0000313" key="16">
    <source>
        <dbReference type="Proteomes" id="UP000009222"/>
    </source>
</evidence>
<evidence type="ECO:0000256" key="5">
    <source>
        <dbReference type="ARBA" id="ARBA00022840"/>
    </source>
</evidence>
<keyword evidence="16" id="KW-1185">Reference proteome</keyword>
<dbReference type="PROSITE" id="PS51198">
    <property type="entry name" value="UVRD_HELICASE_ATP_BIND"/>
    <property type="match status" value="1"/>
</dbReference>
<dbReference type="GO" id="GO:0043138">
    <property type="term" value="F:3'-5' DNA helicase activity"/>
    <property type="evidence" value="ECO:0007669"/>
    <property type="project" value="UniProtKB-EC"/>
</dbReference>
<feature type="domain" description="UvrD-like helicase C-terminal" evidence="14">
    <location>
        <begin position="290"/>
        <end position="591"/>
    </location>
</feature>
<evidence type="ECO:0000256" key="2">
    <source>
        <dbReference type="ARBA" id="ARBA00022741"/>
    </source>
</evidence>
<dbReference type="Pfam" id="PF13361">
    <property type="entry name" value="UvrD_C"/>
    <property type="match status" value="1"/>
</dbReference>
<keyword evidence="7" id="KW-0413">Isomerase</keyword>
<evidence type="ECO:0000256" key="6">
    <source>
        <dbReference type="ARBA" id="ARBA00023125"/>
    </source>
</evidence>
<keyword evidence="4 12" id="KW-0347">Helicase</keyword>
<evidence type="ECO:0000256" key="9">
    <source>
        <dbReference type="ARBA" id="ARBA00034808"/>
    </source>
</evidence>
<dbReference type="InterPro" id="IPR000212">
    <property type="entry name" value="DNA_helicase_UvrD/REP"/>
</dbReference>
<comment type="catalytic activity">
    <reaction evidence="8">
        <text>Couples ATP hydrolysis with the unwinding of duplex DNA by translocating in the 3'-5' direction.</text>
        <dbReference type="EC" id="5.6.2.4"/>
    </reaction>
</comment>
<evidence type="ECO:0000313" key="15">
    <source>
        <dbReference type="EMBL" id="AEF81676.1"/>
    </source>
</evidence>
<accession>F5YEX2</accession>
<organism evidence="15 16">
    <name type="scientific">Leadbettera azotonutricia (strain ATCC BAA-888 / DSM 13862 / ZAS-9)</name>
    <name type="common">Treponema azotonutricium</name>
    <dbReference type="NCBI Taxonomy" id="545695"/>
    <lineage>
        <taxon>Bacteria</taxon>
        <taxon>Pseudomonadati</taxon>
        <taxon>Spirochaetota</taxon>
        <taxon>Spirochaetia</taxon>
        <taxon>Spirochaetales</taxon>
        <taxon>Breznakiellaceae</taxon>
        <taxon>Leadbettera</taxon>
    </lineage>
</organism>
<dbReference type="RefSeq" id="WP_015711771.1">
    <property type="nucleotide sequence ID" value="NC_015577.1"/>
</dbReference>
<evidence type="ECO:0000256" key="1">
    <source>
        <dbReference type="ARBA" id="ARBA00009922"/>
    </source>
</evidence>
<evidence type="ECO:0000256" key="10">
    <source>
        <dbReference type="ARBA" id="ARBA00034923"/>
    </source>
</evidence>
<name>F5YEX2_LEAAZ</name>
<dbReference type="AlphaFoldDB" id="F5YEX2"/>
<evidence type="ECO:0000256" key="11">
    <source>
        <dbReference type="ARBA" id="ARBA00048988"/>
    </source>
</evidence>
<protein>
    <recommendedName>
        <fullName evidence="9">DNA 3'-5' helicase</fullName>
        <ecNumber evidence="9">5.6.2.4</ecNumber>
    </recommendedName>
    <alternativeName>
        <fullName evidence="10">DNA 3'-5' helicase II</fullName>
    </alternativeName>
</protein>
<dbReference type="InterPro" id="IPR027417">
    <property type="entry name" value="P-loop_NTPase"/>
</dbReference>
<feature type="domain" description="UvrD-like helicase ATP-binding" evidence="13">
    <location>
        <begin position="9"/>
        <end position="289"/>
    </location>
</feature>
<keyword evidence="5 12" id="KW-0067">ATP-binding</keyword>
<dbReference type="SUPFAM" id="SSF52540">
    <property type="entry name" value="P-loop containing nucleoside triphosphate hydrolases"/>
    <property type="match status" value="1"/>
</dbReference>
<dbReference type="EMBL" id="CP001841">
    <property type="protein sequence ID" value="AEF81676.1"/>
    <property type="molecule type" value="Genomic_DNA"/>
</dbReference>
<dbReference type="PANTHER" id="PTHR11070:SF2">
    <property type="entry name" value="ATP-DEPENDENT DNA HELICASE SRS2"/>
    <property type="match status" value="1"/>
</dbReference>
<dbReference type="InterPro" id="IPR014016">
    <property type="entry name" value="UvrD-like_ATP-bd"/>
</dbReference>
<dbReference type="KEGG" id="taz:TREAZ_0154"/>
<evidence type="ECO:0000256" key="8">
    <source>
        <dbReference type="ARBA" id="ARBA00034617"/>
    </source>
</evidence>
<dbReference type="FunCoup" id="F5YEX2">
    <property type="interactions" value="440"/>
</dbReference>
<evidence type="ECO:0000256" key="7">
    <source>
        <dbReference type="ARBA" id="ARBA00023235"/>
    </source>
</evidence>
<keyword evidence="3 12" id="KW-0378">Hydrolase</keyword>
<dbReference type="GO" id="GO:0016887">
    <property type="term" value="F:ATP hydrolysis activity"/>
    <property type="evidence" value="ECO:0007669"/>
    <property type="project" value="RHEA"/>
</dbReference>
<dbReference type="STRING" id="545695.TREAZ_0154"/>
<sequence>MIAKLNIEAELNGPQLRAVTAIEGPVLIIAGAGSGKTRVITYRIAHMLEKGIPQSSILALTFTNKAAREMESRVKELTGKKLQALTVSTFHAFGVKVLREEIETLGYRKNFSIYDESDQNKLVKECLRDCKISSDGVDLYNLQQLFSNIKIGRLEWGTADGSGRFADTVWRPVYDEYQNSLKIYNALDFDDLLTAPIQLFEEHPEILGKYRQKYRYIMVDEFQDTSLIQYRLMKLLANKGNEKANICVVGDDDQSIYSWRGASYENLIRFEKDFPGTLEIKLEQNYRSTTTILEAANGVISNNTNRKEKKLWSGMDGGKPIELFYPINESAEAEFIAEQIKKMRFEDRLKFDDFGVLIRTNNQIDVIEEAFLGENIPCKISGGKSFFDREEIKDILSYLRVVANPDDDVNLLRIINTPRRGIGKASISSISEIAKRNRSSLWESLGRWQLAKDHGQESLFQEHSTEAKGRGFPPEHSKGEIGGFISLIEGLRENMLGKRDLSAKVKAMVETINYWGHLITEYNKDEKKAHWKYANITYLIQMIENWENDPDNLDKSLYAYLNRISLLGRADGDGEADKGKVSLMTIHASKGLEFPVVFIAGAEDGIIPHERSIEDGPGQDSFDPIEEERRLFYVAITRARDKLYITSCQQRKRRQDVITRVPSPFLQEIPAHLIWYHEKEKEPDAQATENFFARMKEQFN</sequence>
<dbReference type="EC" id="5.6.2.4" evidence="9"/>
<keyword evidence="2 12" id="KW-0547">Nucleotide-binding</keyword>
<dbReference type="GO" id="GO:0005524">
    <property type="term" value="F:ATP binding"/>
    <property type="evidence" value="ECO:0007669"/>
    <property type="project" value="UniProtKB-UniRule"/>
</dbReference>
<dbReference type="CDD" id="cd17932">
    <property type="entry name" value="DEXQc_UvrD"/>
    <property type="match status" value="1"/>
</dbReference>
<dbReference type="InterPro" id="IPR014017">
    <property type="entry name" value="DNA_helicase_UvrD-like_C"/>
</dbReference>
<dbReference type="GO" id="GO:0000725">
    <property type="term" value="P:recombinational repair"/>
    <property type="evidence" value="ECO:0007669"/>
    <property type="project" value="TreeGrafter"/>
</dbReference>
<feature type="binding site" evidence="12">
    <location>
        <begin position="30"/>
        <end position="37"/>
    </location>
    <ligand>
        <name>ATP</name>
        <dbReference type="ChEBI" id="CHEBI:30616"/>
    </ligand>
</feature>
<dbReference type="HOGENOM" id="CLU_004585_5_2_12"/>
<dbReference type="Gene3D" id="3.40.50.300">
    <property type="entry name" value="P-loop containing nucleotide triphosphate hydrolases"/>
    <property type="match status" value="2"/>
</dbReference>
<dbReference type="PANTHER" id="PTHR11070">
    <property type="entry name" value="UVRD / RECB / PCRA DNA HELICASE FAMILY MEMBER"/>
    <property type="match status" value="1"/>
</dbReference>
<dbReference type="InterPro" id="IPR013986">
    <property type="entry name" value="DExx_box_DNA_helicase_dom_sf"/>
</dbReference>
<dbReference type="PROSITE" id="PS51217">
    <property type="entry name" value="UVRD_HELICASE_CTER"/>
    <property type="match status" value="1"/>
</dbReference>
<evidence type="ECO:0000256" key="3">
    <source>
        <dbReference type="ARBA" id="ARBA00022801"/>
    </source>
</evidence>
<keyword evidence="6" id="KW-0238">DNA-binding</keyword>
<dbReference type="Proteomes" id="UP000009222">
    <property type="component" value="Chromosome"/>
</dbReference>
<comment type="catalytic activity">
    <reaction evidence="11">
        <text>ATP + H2O = ADP + phosphate + H(+)</text>
        <dbReference type="Rhea" id="RHEA:13065"/>
        <dbReference type="ChEBI" id="CHEBI:15377"/>
        <dbReference type="ChEBI" id="CHEBI:15378"/>
        <dbReference type="ChEBI" id="CHEBI:30616"/>
        <dbReference type="ChEBI" id="CHEBI:43474"/>
        <dbReference type="ChEBI" id="CHEBI:456216"/>
        <dbReference type="EC" id="5.6.2.4"/>
    </reaction>
</comment>
<gene>
    <name evidence="15" type="ordered locus">TREAZ_0154</name>
</gene>
<dbReference type="Gene3D" id="1.10.10.160">
    <property type="match status" value="1"/>
</dbReference>
<dbReference type="GO" id="GO:0003677">
    <property type="term" value="F:DNA binding"/>
    <property type="evidence" value="ECO:0007669"/>
    <property type="project" value="UniProtKB-KW"/>
</dbReference>
<evidence type="ECO:0000259" key="14">
    <source>
        <dbReference type="PROSITE" id="PS51217"/>
    </source>
</evidence>
<proteinExistence type="inferred from homology"/>
<dbReference type="eggNOG" id="COG0210">
    <property type="taxonomic scope" value="Bacteria"/>
</dbReference>